<protein>
    <submittedName>
        <fullName evidence="2">DNA-3-methyladenine glycosylase</fullName>
    </submittedName>
</protein>
<dbReference type="GO" id="GO:0046872">
    <property type="term" value="F:metal ion binding"/>
    <property type="evidence" value="ECO:0007669"/>
    <property type="project" value="UniProtKB-KW"/>
</dbReference>
<gene>
    <name evidence="2" type="ORF">HK26_01500</name>
</gene>
<evidence type="ECO:0000256" key="1">
    <source>
        <dbReference type="PIRSR" id="PIRSR605019-1"/>
    </source>
</evidence>
<keyword evidence="1" id="KW-0862">Zinc</keyword>
<dbReference type="EMBL" id="JOPJ01000012">
    <property type="protein sequence ID" value="OUJ12611.1"/>
    <property type="molecule type" value="Genomic_DNA"/>
</dbReference>
<keyword evidence="3" id="KW-1185">Reference proteome</keyword>
<comment type="caution">
    <text evidence="2">The sequence shown here is derived from an EMBL/GenBank/DDBJ whole genome shotgun (WGS) entry which is preliminary data.</text>
</comment>
<dbReference type="STRING" id="1236501.GCA_000613865_02340"/>
<dbReference type="InterPro" id="IPR005019">
    <property type="entry name" value="Adenine_glyco"/>
</dbReference>
<dbReference type="AlphaFoldDB" id="A0A252BUX9"/>
<proteinExistence type="predicted"/>
<dbReference type="Pfam" id="PF03352">
    <property type="entry name" value="Adenine_glyco"/>
    <property type="match status" value="1"/>
</dbReference>
<organism evidence="2 3">
    <name type="scientific">Acetobacter okinawensis</name>
    <dbReference type="NCBI Taxonomy" id="1076594"/>
    <lineage>
        <taxon>Bacteria</taxon>
        <taxon>Pseudomonadati</taxon>
        <taxon>Pseudomonadota</taxon>
        <taxon>Alphaproteobacteria</taxon>
        <taxon>Acetobacterales</taxon>
        <taxon>Acetobacteraceae</taxon>
        <taxon>Acetobacter</taxon>
    </lineage>
</organism>
<feature type="binding site" evidence="1">
    <location>
        <position position="25"/>
    </location>
    <ligand>
        <name>Zn(2+)</name>
        <dbReference type="ChEBI" id="CHEBI:29105"/>
    </ligand>
</feature>
<dbReference type="InterPro" id="IPR052891">
    <property type="entry name" value="DNA-3mA_glycosylase"/>
</dbReference>
<dbReference type="PANTHER" id="PTHR30037">
    <property type="entry name" value="DNA-3-METHYLADENINE GLYCOSYLASE 1"/>
    <property type="match status" value="1"/>
</dbReference>
<dbReference type="InterPro" id="IPR011257">
    <property type="entry name" value="DNA_glycosylase"/>
</dbReference>
<dbReference type="Proteomes" id="UP000194931">
    <property type="component" value="Unassembled WGS sequence"/>
</dbReference>
<dbReference type="SUPFAM" id="SSF48150">
    <property type="entry name" value="DNA-glycosylase"/>
    <property type="match status" value="1"/>
</dbReference>
<sequence length="194" mass="21301">MVPGSTHALVRCGWAEANDLLRTYHDREWGQPVTQSRALWEALVLETFQAGLSWNTVLQKRENFRAAFCGFDPHKVAAFTPDDQARLMENTGIIRSRAKIAATIANAQAWLAMHNAGEDFSAFAWGMVHAAQAHERGTGLEAQTPLSGRVAKALKHKGFRFVGSTTAQAWMQAVGMLDGHEAACFCYRGASSRP</sequence>
<name>A0A252BUX9_9PROT</name>
<dbReference type="Gene3D" id="1.10.340.30">
    <property type="entry name" value="Hypothetical protein, domain 2"/>
    <property type="match status" value="1"/>
</dbReference>
<reference evidence="3" key="1">
    <citation type="submission" date="2014-06" db="EMBL/GenBank/DDBJ databases">
        <authorList>
            <person name="Winans N.J."/>
            <person name="Newell P.D."/>
            <person name="Douglas A.E."/>
        </authorList>
    </citation>
    <scope>NUCLEOTIDE SEQUENCE [LARGE SCALE GENOMIC DNA]</scope>
</reference>
<accession>A0A252BUX9</accession>
<keyword evidence="1" id="KW-0479">Metal-binding</keyword>
<evidence type="ECO:0000313" key="2">
    <source>
        <dbReference type="EMBL" id="OUJ12611.1"/>
    </source>
</evidence>
<evidence type="ECO:0000313" key="3">
    <source>
        <dbReference type="Proteomes" id="UP000194931"/>
    </source>
</evidence>
<dbReference type="eggNOG" id="COG2818">
    <property type="taxonomic scope" value="Bacteria"/>
</dbReference>
<dbReference type="GO" id="GO:0006284">
    <property type="term" value="P:base-excision repair"/>
    <property type="evidence" value="ECO:0007669"/>
    <property type="project" value="InterPro"/>
</dbReference>
<feature type="binding site" evidence="1">
    <location>
        <position position="180"/>
    </location>
    <ligand>
        <name>Zn(2+)</name>
        <dbReference type="ChEBI" id="CHEBI:29105"/>
    </ligand>
</feature>
<dbReference type="PANTHER" id="PTHR30037:SF4">
    <property type="entry name" value="DNA-3-METHYLADENINE GLYCOSYLASE I"/>
    <property type="match status" value="1"/>
</dbReference>
<feature type="binding site" evidence="1">
    <location>
        <position position="12"/>
    </location>
    <ligand>
        <name>Zn(2+)</name>
        <dbReference type="ChEBI" id="CHEBI:29105"/>
    </ligand>
</feature>
<dbReference type="GO" id="GO:0008725">
    <property type="term" value="F:DNA-3-methyladenine glycosylase activity"/>
    <property type="evidence" value="ECO:0007669"/>
    <property type="project" value="InterPro"/>
</dbReference>
<feature type="binding site" evidence="1">
    <location>
        <position position="184"/>
    </location>
    <ligand>
        <name>Zn(2+)</name>
        <dbReference type="ChEBI" id="CHEBI:29105"/>
    </ligand>
</feature>